<reference evidence="2" key="1">
    <citation type="submission" date="2021-05" db="EMBL/GenBank/DDBJ databases">
        <authorList>
            <person name="Stam R."/>
        </authorList>
    </citation>
    <scope>NUCLEOTIDE SEQUENCE</scope>
    <source>
        <strain evidence="2">CS162</strain>
    </source>
</reference>
<evidence type="ECO:0000313" key="3">
    <source>
        <dbReference type="Proteomes" id="UP000676310"/>
    </source>
</evidence>
<evidence type="ECO:0000256" key="1">
    <source>
        <dbReference type="SAM" id="SignalP"/>
    </source>
</evidence>
<name>A0A8J2MZ03_9PLEO</name>
<dbReference type="EMBL" id="CAJRGZ010000017">
    <property type="protein sequence ID" value="CAG5156412.1"/>
    <property type="molecule type" value="Genomic_DNA"/>
</dbReference>
<keyword evidence="3" id="KW-1185">Reference proteome</keyword>
<accession>A0A8J2MZ03</accession>
<dbReference type="Proteomes" id="UP000676310">
    <property type="component" value="Unassembled WGS sequence"/>
</dbReference>
<dbReference type="OrthoDB" id="3915838at2759"/>
<keyword evidence="1" id="KW-0732">Signal</keyword>
<protein>
    <submittedName>
        <fullName evidence="2">Uncharacterized protein</fullName>
    </submittedName>
</protein>
<comment type="caution">
    <text evidence="2">The sequence shown here is derived from an EMBL/GenBank/DDBJ whole genome shotgun (WGS) entry which is preliminary data.</text>
</comment>
<dbReference type="GeneID" id="67015853"/>
<dbReference type="AlphaFoldDB" id="A0A8J2MZ03"/>
<dbReference type="RefSeq" id="XP_043167755.1">
    <property type="nucleotide sequence ID" value="XM_043311820.1"/>
</dbReference>
<evidence type="ECO:0000313" key="2">
    <source>
        <dbReference type="EMBL" id="CAG5156412.1"/>
    </source>
</evidence>
<feature type="signal peptide" evidence="1">
    <location>
        <begin position="1"/>
        <end position="17"/>
    </location>
</feature>
<sequence>MLTFFAQVLLVVSCALAAPVENAGSATTVGKIRGVRDPIYHLYLQVNPNNASIPVLGPESAADEFTIGGTIQSKKTSLYLNIATASTSYKPLVWGTAGQTTAWGLEGDTIITVQSSSYGRQLNFLAYWERYAEWEDMQQLSDDTSTVSVLTVVIGRTLFV</sequence>
<organism evidence="2 3">
    <name type="scientific">Alternaria atra</name>
    <dbReference type="NCBI Taxonomy" id="119953"/>
    <lineage>
        <taxon>Eukaryota</taxon>
        <taxon>Fungi</taxon>
        <taxon>Dikarya</taxon>
        <taxon>Ascomycota</taxon>
        <taxon>Pezizomycotina</taxon>
        <taxon>Dothideomycetes</taxon>
        <taxon>Pleosporomycetidae</taxon>
        <taxon>Pleosporales</taxon>
        <taxon>Pleosporineae</taxon>
        <taxon>Pleosporaceae</taxon>
        <taxon>Alternaria</taxon>
        <taxon>Alternaria sect. Ulocladioides</taxon>
    </lineage>
</organism>
<proteinExistence type="predicted"/>
<feature type="chain" id="PRO_5035153166" evidence="1">
    <location>
        <begin position="18"/>
        <end position="160"/>
    </location>
</feature>
<gene>
    <name evidence="2" type="ORF">ALTATR162_LOCUS4210</name>
</gene>